<dbReference type="EMBL" id="SZYD01000012">
    <property type="protein sequence ID" value="KAD4585937.1"/>
    <property type="molecule type" value="Genomic_DNA"/>
</dbReference>
<sequence>MVMVAPVLATGNLSSEIINNIDYLMTIKAMSLTLDVQKDSIRYHCEVRKEGKEEKLAECAKAQEMIFERHRPRSSRICDNEVPVAVGQNLSTAVQRTVYDYDGLTI</sequence>
<reference evidence="1 2" key="1">
    <citation type="submission" date="2019-05" db="EMBL/GenBank/DDBJ databases">
        <title>Mikania micrantha, genome provides insights into the molecular mechanism of rapid growth.</title>
        <authorList>
            <person name="Liu B."/>
        </authorList>
    </citation>
    <scope>NUCLEOTIDE SEQUENCE [LARGE SCALE GENOMIC DNA]</scope>
    <source>
        <strain evidence="1">NLD-2019</strain>
        <tissue evidence="1">Leaf</tissue>
    </source>
</reference>
<dbReference type="AlphaFoldDB" id="A0A5N6NFJ3"/>
<evidence type="ECO:0000313" key="2">
    <source>
        <dbReference type="Proteomes" id="UP000326396"/>
    </source>
</evidence>
<proteinExistence type="predicted"/>
<keyword evidence="2" id="KW-1185">Reference proteome</keyword>
<organism evidence="1 2">
    <name type="scientific">Mikania micrantha</name>
    <name type="common">bitter vine</name>
    <dbReference type="NCBI Taxonomy" id="192012"/>
    <lineage>
        <taxon>Eukaryota</taxon>
        <taxon>Viridiplantae</taxon>
        <taxon>Streptophyta</taxon>
        <taxon>Embryophyta</taxon>
        <taxon>Tracheophyta</taxon>
        <taxon>Spermatophyta</taxon>
        <taxon>Magnoliopsida</taxon>
        <taxon>eudicotyledons</taxon>
        <taxon>Gunneridae</taxon>
        <taxon>Pentapetalae</taxon>
        <taxon>asterids</taxon>
        <taxon>campanulids</taxon>
        <taxon>Asterales</taxon>
        <taxon>Asteraceae</taxon>
        <taxon>Asteroideae</taxon>
        <taxon>Heliantheae alliance</taxon>
        <taxon>Eupatorieae</taxon>
        <taxon>Mikania</taxon>
    </lineage>
</organism>
<evidence type="ECO:0000313" key="1">
    <source>
        <dbReference type="EMBL" id="KAD4585937.1"/>
    </source>
</evidence>
<name>A0A5N6NFJ3_9ASTR</name>
<gene>
    <name evidence="1" type="ORF">E3N88_23538</name>
</gene>
<protein>
    <submittedName>
        <fullName evidence="1">Uncharacterized protein</fullName>
    </submittedName>
</protein>
<dbReference type="Proteomes" id="UP000326396">
    <property type="component" value="Linkage Group LG2"/>
</dbReference>
<dbReference type="OrthoDB" id="2410195at2759"/>
<accession>A0A5N6NFJ3</accession>
<comment type="caution">
    <text evidence="1">The sequence shown here is derived from an EMBL/GenBank/DDBJ whole genome shotgun (WGS) entry which is preliminary data.</text>
</comment>